<dbReference type="PROSITE" id="PS51257">
    <property type="entry name" value="PROKAR_LIPOPROTEIN"/>
    <property type="match status" value="1"/>
</dbReference>
<dbReference type="AlphaFoldDB" id="A0A939IMP4"/>
<name>A0A939IMP4_9GAMM</name>
<keyword evidence="1" id="KW-0732">Signal</keyword>
<evidence type="ECO:0000256" key="1">
    <source>
        <dbReference type="SAM" id="SignalP"/>
    </source>
</evidence>
<feature type="chain" id="PRO_5036977727" description="Rap1a immunity protein domain-containing protein" evidence="1">
    <location>
        <begin position="29"/>
        <end position="159"/>
    </location>
</feature>
<evidence type="ECO:0008006" key="4">
    <source>
        <dbReference type="Google" id="ProtNLM"/>
    </source>
</evidence>
<evidence type="ECO:0000313" key="3">
    <source>
        <dbReference type="Proteomes" id="UP000664303"/>
    </source>
</evidence>
<comment type="caution">
    <text evidence="2">The sequence shown here is derived from an EMBL/GenBank/DDBJ whole genome shotgun (WGS) entry which is preliminary data.</text>
</comment>
<keyword evidence="3" id="KW-1185">Reference proteome</keyword>
<proteinExistence type="predicted"/>
<organism evidence="2 3">
    <name type="scientific">Parahaliea mediterranea</name>
    <dbReference type="NCBI Taxonomy" id="651086"/>
    <lineage>
        <taxon>Bacteria</taxon>
        <taxon>Pseudomonadati</taxon>
        <taxon>Pseudomonadota</taxon>
        <taxon>Gammaproteobacteria</taxon>
        <taxon>Cellvibrionales</taxon>
        <taxon>Halieaceae</taxon>
        <taxon>Parahaliea</taxon>
    </lineage>
</organism>
<dbReference type="EMBL" id="JAFKCZ010000007">
    <property type="protein sequence ID" value="MBN7797222.1"/>
    <property type="molecule type" value="Genomic_DNA"/>
</dbReference>
<accession>A0A939IMP4</accession>
<dbReference type="RefSeq" id="WP_206560660.1">
    <property type="nucleotide sequence ID" value="NZ_JAFKCZ010000007.1"/>
</dbReference>
<dbReference type="Proteomes" id="UP000664303">
    <property type="component" value="Unassembled WGS sequence"/>
</dbReference>
<sequence>MTRLLLHASVPLCSIALACAAAMGAAPAASDVVADVATNVDSGAALVEACRDAQSGARPGGSDRAGLCEGYLLGYLHANPEVAFSEELPSAYMQRVMRTRAPVHPQTDALKSVAYCLEGANSVREIRAAIAALDPASVAAVSPASVVKRILDKNYRCRS</sequence>
<evidence type="ECO:0000313" key="2">
    <source>
        <dbReference type="EMBL" id="MBN7797222.1"/>
    </source>
</evidence>
<gene>
    <name evidence="2" type="ORF">JYP50_11495</name>
</gene>
<reference evidence="2" key="1">
    <citation type="submission" date="2021-02" db="EMBL/GenBank/DDBJ databases">
        <title>PHA producing bacteria isolated from coastal sediment in Guangdong, Shenzhen.</title>
        <authorList>
            <person name="Zheng W."/>
            <person name="Yu S."/>
            <person name="Huang Y."/>
        </authorList>
    </citation>
    <scope>NUCLEOTIDE SEQUENCE</scope>
    <source>
        <strain evidence="2">TN14-10</strain>
    </source>
</reference>
<protein>
    <recommendedName>
        <fullName evidence="4">Rap1a immunity protein domain-containing protein</fullName>
    </recommendedName>
</protein>
<feature type="signal peptide" evidence="1">
    <location>
        <begin position="1"/>
        <end position="28"/>
    </location>
</feature>